<dbReference type="AlphaFoldDB" id="A0A7Y0LA53"/>
<keyword evidence="2" id="KW-1185">Reference proteome</keyword>
<accession>A0A7Y0LA53</accession>
<dbReference type="RefSeq" id="WP_169074056.1">
    <property type="nucleotide sequence ID" value="NZ_JABBXH010000001.1"/>
</dbReference>
<sequence length="56" mass="6558">MVEQKVKFEFEKLNKNSVRYKEIPKDGMPPIIGSIYVQKWFAGDAKEIEIIISKKD</sequence>
<dbReference type="Proteomes" id="UP000568664">
    <property type="component" value="Unassembled WGS sequence"/>
</dbReference>
<dbReference type="EMBL" id="JABBXH010000001">
    <property type="protein sequence ID" value="NMP30780.1"/>
    <property type="molecule type" value="Genomic_DNA"/>
</dbReference>
<reference evidence="1 2" key="1">
    <citation type="submission" date="2020-04" db="EMBL/GenBank/DDBJ databases">
        <title>Thalassotalea sp. M1531, isolated from the surface of marine red alga.</title>
        <authorList>
            <person name="Pang L."/>
            <person name="Lu D.-C."/>
        </authorList>
    </citation>
    <scope>NUCLEOTIDE SEQUENCE [LARGE SCALE GENOMIC DNA]</scope>
    <source>
        <strain evidence="1 2">M1531</strain>
    </source>
</reference>
<gene>
    <name evidence="1" type="ORF">HII17_04320</name>
</gene>
<comment type="caution">
    <text evidence="1">The sequence shown here is derived from an EMBL/GenBank/DDBJ whole genome shotgun (WGS) entry which is preliminary data.</text>
</comment>
<evidence type="ECO:0000313" key="1">
    <source>
        <dbReference type="EMBL" id="NMP30780.1"/>
    </source>
</evidence>
<proteinExistence type="predicted"/>
<organism evidence="1 2">
    <name type="scientific">Thalassotalea algicola</name>
    <dbReference type="NCBI Taxonomy" id="2716224"/>
    <lineage>
        <taxon>Bacteria</taxon>
        <taxon>Pseudomonadati</taxon>
        <taxon>Pseudomonadota</taxon>
        <taxon>Gammaproteobacteria</taxon>
        <taxon>Alteromonadales</taxon>
        <taxon>Colwelliaceae</taxon>
        <taxon>Thalassotalea</taxon>
    </lineage>
</organism>
<evidence type="ECO:0000313" key="2">
    <source>
        <dbReference type="Proteomes" id="UP000568664"/>
    </source>
</evidence>
<name>A0A7Y0LA53_9GAMM</name>
<protein>
    <submittedName>
        <fullName evidence="1">Uncharacterized protein</fullName>
    </submittedName>
</protein>